<comment type="caution">
    <text evidence="2">The sequence shown here is derived from an EMBL/GenBank/DDBJ whole genome shotgun (WGS) entry which is preliminary data.</text>
</comment>
<name>E5Y1F5_BILW3</name>
<gene>
    <name evidence="2" type="ORF">HMPREF0179_00014</name>
</gene>
<dbReference type="Proteomes" id="UP000006034">
    <property type="component" value="Unassembled WGS sequence"/>
</dbReference>
<reference evidence="2 3" key="2">
    <citation type="submission" date="2013-04" db="EMBL/GenBank/DDBJ databases">
        <title>The Genome Sequence of Bilophila wadsworthia 3_1_6.</title>
        <authorList>
            <consortium name="The Broad Institute Genomics Platform"/>
            <person name="Earl A."/>
            <person name="Ward D."/>
            <person name="Feldgarden M."/>
            <person name="Gevers D."/>
            <person name="Sibley C."/>
            <person name="Strauss J."/>
            <person name="Allen-Vercoe E."/>
            <person name="Walker B."/>
            <person name="Young S."/>
            <person name="Zeng Q."/>
            <person name="Gargeya S."/>
            <person name="Fitzgerald M."/>
            <person name="Haas B."/>
            <person name="Abouelleil A."/>
            <person name="Allen A.W."/>
            <person name="Alvarado L."/>
            <person name="Arachchi H.M."/>
            <person name="Berlin A.M."/>
            <person name="Chapman S.B."/>
            <person name="Gainer-Dewar J."/>
            <person name="Goldberg J."/>
            <person name="Griggs A."/>
            <person name="Gujja S."/>
            <person name="Hansen M."/>
            <person name="Howarth C."/>
            <person name="Imamovic A."/>
            <person name="Ireland A."/>
            <person name="Larimer J."/>
            <person name="McCowan C."/>
            <person name="Murphy C."/>
            <person name="Pearson M."/>
            <person name="Poon T.W."/>
            <person name="Priest M."/>
            <person name="Roberts A."/>
            <person name="Saif S."/>
            <person name="Shea T."/>
            <person name="Sisk P."/>
            <person name="Sykes S."/>
            <person name="Wortman J."/>
            <person name="Nusbaum C."/>
            <person name="Birren B."/>
        </authorList>
    </citation>
    <scope>NUCLEOTIDE SEQUENCE [LARGE SCALE GENOMIC DNA]</scope>
    <source>
        <strain evidence="2 3">3_1_6</strain>
    </source>
</reference>
<protein>
    <recommendedName>
        <fullName evidence="4">Secreted protein</fullName>
    </recommendedName>
</protein>
<dbReference type="HOGENOM" id="CLU_1955347_0_0_7"/>
<proteinExistence type="predicted"/>
<evidence type="ECO:0000313" key="3">
    <source>
        <dbReference type="Proteomes" id="UP000006034"/>
    </source>
</evidence>
<feature type="signal peptide" evidence="1">
    <location>
        <begin position="1"/>
        <end position="20"/>
    </location>
</feature>
<dbReference type="RefSeq" id="WP_005023834.1">
    <property type="nucleotide sequence ID" value="NZ_KE150239.1"/>
</dbReference>
<dbReference type="AlphaFoldDB" id="E5Y1F5"/>
<evidence type="ECO:0000256" key="1">
    <source>
        <dbReference type="SAM" id="SignalP"/>
    </source>
</evidence>
<dbReference type="PROSITE" id="PS51257">
    <property type="entry name" value="PROKAR_LIPOPROTEIN"/>
    <property type="match status" value="1"/>
</dbReference>
<sequence length="128" mass="14087">MKRRLFLPLHLFILFATLLAAGCWCPRADAHEPEKGAFRHAPTQYETVIQDVYQPLLIQTEVRVPHVRGHELSQKDNDAPVHDAGQSAAPPMLPPLLSAGLPAVVPLPLRPSWRGLVVFPLPPPAMIG</sequence>
<feature type="chain" id="PRO_5003202870" description="Secreted protein" evidence="1">
    <location>
        <begin position="21"/>
        <end position="128"/>
    </location>
</feature>
<organism evidence="2 3">
    <name type="scientific">Bilophila wadsworthia (strain 3_1_6)</name>
    <dbReference type="NCBI Taxonomy" id="563192"/>
    <lineage>
        <taxon>Bacteria</taxon>
        <taxon>Pseudomonadati</taxon>
        <taxon>Thermodesulfobacteriota</taxon>
        <taxon>Desulfovibrionia</taxon>
        <taxon>Desulfovibrionales</taxon>
        <taxon>Desulfovibrionaceae</taxon>
        <taxon>Bilophila</taxon>
    </lineage>
</organism>
<reference evidence="2 3" key="1">
    <citation type="submission" date="2010-10" db="EMBL/GenBank/DDBJ databases">
        <authorList>
            <consortium name="The Broad Institute Genome Sequencing Platform"/>
            <person name="Ward D."/>
            <person name="Earl A."/>
            <person name="Feldgarden M."/>
            <person name="Young S.K."/>
            <person name="Gargeya S."/>
            <person name="Zeng Q."/>
            <person name="Alvarado L."/>
            <person name="Berlin A."/>
            <person name="Bochicchio J."/>
            <person name="Chapman S.B."/>
            <person name="Chen Z."/>
            <person name="Freedman E."/>
            <person name="Gellesch M."/>
            <person name="Goldberg J."/>
            <person name="Griggs A."/>
            <person name="Gujja S."/>
            <person name="Heilman E."/>
            <person name="Heiman D."/>
            <person name="Howarth C."/>
            <person name="Mehta T."/>
            <person name="Neiman D."/>
            <person name="Pearson M."/>
            <person name="Roberts A."/>
            <person name="Saif S."/>
            <person name="Shea T."/>
            <person name="Shenoy N."/>
            <person name="Sisk P."/>
            <person name="Stolte C."/>
            <person name="Sykes S."/>
            <person name="White J."/>
            <person name="Yandava C."/>
            <person name="Allen-Vercoe E."/>
            <person name="Sibley C."/>
            <person name="Ambrose C.E."/>
            <person name="Strauss J."/>
            <person name="Daigneault M."/>
            <person name="Haas B."/>
            <person name="Nusbaum C."/>
            <person name="Birren B."/>
        </authorList>
    </citation>
    <scope>NUCLEOTIDE SEQUENCE [LARGE SCALE GENOMIC DNA]</scope>
    <source>
        <strain evidence="2 3">3_1_6</strain>
    </source>
</reference>
<dbReference type="GeneID" id="78087181"/>
<dbReference type="EMBL" id="ADCP02000002">
    <property type="protein sequence ID" value="EFV46173.1"/>
    <property type="molecule type" value="Genomic_DNA"/>
</dbReference>
<keyword evidence="1" id="KW-0732">Signal</keyword>
<keyword evidence="3" id="KW-1185">Reference proteome</keyword>
<evidence type="ECO:0008006" key="4">
    <source>
        <dbReference type="Google" id="ProtNLM"/>
    </source>
</evidence>
<evidence type="ECO:0000313" key="2">
    <source>
        <dbReference type="EMBL" id="EFV46173.1"/>
    </source>
</evidence>
<accession>E5Y1F5</accession>